<reference evidence="32" key="5">
    <citation type="submission" date="2018-07" db="EMBL/GenBank/DDBJ databases">
        <authorList>
            <consortium name="NCBI Pathogen Detection Project"/>
        </authorList>
    </citation>
    <scope>NUCLEOTIDE SEQUENCE</scope>
    <source>
        <strain evidence="33">CDC B1487</strain>
        <strain evidence="32">M131</strain>
        <strain evidence="31">Salmonella enterica</strain>
    </source>
</reference>
<proteinExistence type="inferred from homology"/>
<evidence type="ECO:0000313" key="13">
    <source>
        <dbReference type="EMBL" id="EBL4822014.1"/>
    </source>
</evidence>
<dbReference type="EMBL" id="AAHZBB010000021">
    <property type="protein sequence ID" value="ECB8976607.1"/>
    <property type="molecule type" value="Genomic_DNA"/>
</dbReference>
<evidence type="ECO:0000256" key="1">
    <source>
        <dbReference type="ARBA" id="ARBA00004571"/>
    </source>
</evidence>
<feature type="signal peptide" evidence="10">
    <location>
        <begin position="1"/>
        <end position="30"/>
    </location>
</feature>
<evidence type="ECO:0000256" key="7">
    <source>
        <dbReference type="ARBA" id="ARBA00023136"/>
    </source>
</evidence>
<dbReference type="EMBL" id="AAKSWZ010000030">
    <property type="protein sequence ID" value="ECV0505567.1"/>
    <property type="molecule type" value="Genomic_DNA"/>
</dbReference>
<dbReference type="EMBL" id="AAKQAO010000003">
    <property type="protein sequence ID" value="ECU4734179.1"/>
    <property type="molecule type" value="Genomic_DNA"/>
</dbReference>
<keyword evidence="9" id="KW-1029">Fimbrium biogenesis</keyword>
<dbReference type="EMBL" id="AAKRBH010000004">
    <property type="protein sequence ID" value="ECU7855525.1"/>
    <property type="molecule type" value="Genomic_DNA"/>
</dbReference>
<evidence type="ECO:0000259" key="12">
    <source>
        <dbReference type="Pfam" id="PF13954"/>
    </source>
</evidence>
<feature type="chain" id="PRO_5036323276" evidence="10">
    <location>
        <begin position="31"/>
        <end position="866"/>
    </location>
</feature>
<dbReference type="AlphaFoldDB" id="A0A2T8LZI3"/>
<dbReference type="InterPro" id="IPR025885">
    <property type="entry name" value="PapC_N"/>
</dbReference>
<evidence type="ECO:0000313" key="18">
    <source>
        <dbReference type="EMBL" id="ECA5738347.1"/>
    </source>
</evidence>
<name>A0A2T8LZI3_SALAN</name>
<reference evidence="13" key="8">
    <citation type="submission" date="2019-07" db="EMBL/GenBank/DDBJ databases">
        <authorList>
            <consortium name="NARMS: The National Antimicrobial Resistance Monitoring System"/>
        </authorList>
    </citation>
    <scope>NUCLEOTIDE SEQUENCE</scope>
    <source>
        <strain evidence="24">FSIS11811949</strain>
        <strain evidence="30">FSIS11813686</strain>
        <strain evidence="17">FSIS11813694</strain>
        <strain evidence="25">FSIS11813894</strain>
        <strain evidence="13">FSIS11921149</strain>
        <strain evidence="21">FSIS1605746</strain>
    </source>
</reference>
<dbReference type="Gene3D" id="2.60.40.2610">
    <property type="entry name" value="Outer membrane usher protein FimD, plug domain"/>
    <property type="match status" value="1"/>
</dbReference>
<dbReference type="EMBL" id="AAHLLN010000004">
    <property type="protein sequence ID" value="EBX5015332.1"/>
    <property type="molecule type" value="Genomic_DNA"/>
</dbReference>
<evidence type="ECO:0000313" key="21">
    <source>
        <dbReference type="EMBL" id="ECS2637207.1"/>
    </source>
</evidence>
<evidence type="ECO:0000256" key="2">
    <source>
        <dbReference type="ARBA" id="ARBA00008064"/>
    </source>
</evidence>
<comment type="subcellular location">
    <subcellularLocation>
        <location evidence="1 9">Cell outer membrane</location>
        <topology evidence="1 9">Multi-pass membrane protein</topology>
    </subcellularLocation>
</comment>
<dbReference type="InterPro" id="IPR025949">
    <property type="entry name" value="PapC-like_C"/>
</dbReference>
<keyword evidence="4" id="KW-1134">Transmembrane beta strand</keyword>
<evidence type="ECO:0000256" key="10">
    <source>
        <dbReference type="SAM" id="SignalP"/>
    </source>
</evidence>
<reference evidence="26" key="2">
    <citation type="submission" date="2018-06" db="EMBL/GenBank/DDBJ databases">
        <authorList>
            <consortium name="GenomeTrakr network: Whole genome sequencing for foodborne pathogen traceback"/>
        </authorList>
    </citation>
    <scope>NUCLEOTIDE SEQUENCE</scope>
    <source>
        <strain evidence="15">AZ-TG74568</strain>
        <strain evidence="14">AZ-TG74784</strain>
        <strain evidence="26">FSIS11808940</strain>
        <strain evidence="20">FSIS11919908</strain>
        <strain evidence="23">FSIS1609251</strain>
        <strain evidence="29">FSIS21822075</strain>
        <strain evidence="27">HIY0183</strain>
    </source>
</reference>
<evidence type="ECO:0000313" key="32">
    <source>
        <dbReference type="EMBL" id="HAE4846778.1"/>
    </source>
</evidence>
<dbReference type="EMBL" id="VCUW02000005">
    <property type="protein sequence ID" value="TRG50177.1"/>
    <property type="molecule type" value="Genomic_DNA"/>
</dbReference>
<reference evidence="34 35" key="7">
    <citation type="journal article" date="2019" name="Appl. Environ. Microbiol.">
        <title>Clinically Unreported Salmonellosis Outbreak Detected via Comparative Genomic Analysis of Municipal Wastewater Salmonella Isolates.</title>
        <authorList>
            <person name="Diemert S."/>
            <person name="Yan T."/>
        </authorList>
    </citation>
    <scope>NUCLEOTIDE SEQUENCE [LARGE SCALE GENOMIC DNA]</scope>
    <source>
        <strain evidence="34 35">HIY0183</strain>
    </source>
</reference>
<evidence type="ECO:0000313" key="31">
    <source>
        <dbReference type="EMBL" id="HAB3942035.1"/>
    </source>
</evidence>
<evidence type="ECO:0000259" key="11">
    <source>
        <dbReference type="Pfam" id="PF13953"/>
    </source>
</evidence>
<evidence type="ECO:0000313" key="30">
    <source>
        <dbReference type="EMBL" id="ECV0505567.1"/>
    </source>
</evidence>
<keyword evidence="3 9" id="KW-0813">Transport</keyword>
<evidence type="ECO:0000256" key="4">
    <source>
        <dbReference type="ARBA" id="ARBA00022452"/>
    </source>
</evidence>
<evidence type="ECO:0000313" key="33">
    <source>
        <dbReference type="EMBL" id="HAE8372239.1"/>
    </source>
</evidence>
<keyword evidence="6 10" id="KW-0732">Signal</keyword>
<dbReference type="Gene3D" id="3.10.20.410">
    <property type="match status" value="1"/>
</dbReference>
<dbReference type="SUPFAM" id="SSF141729">
    <property type="entry name" value="FimD N-terminal domain-like"/>
    <property type="match status" value="1"/>
</dbReference>
<evidence type="ECO:0000313" key="28">
    <source>
        <dbReference type="EMBL" id="ECU7855525.1"/>
    </source>
</evidence>
<dbReference type="EMBL" id="AAHPVZ010000072">
    <property type="protein sequence ID" value="EBZ0400972.1"/>
    <property type="molecule type" value="Genomic_DNA"/>
</dbReference>
<reference evidence="22" key="3">
    <citation type="submission" date="2018-07" db="EMBL/GenBank/DDBJ databases">
        <authorList>
            <consortium name="PulseNet: The National Subtyping Network for Foodborne Disease Surveillance"/>
            <person name="Tarr C.L."/>
            <person name="Trees E."/>
            <person name="Katz L.S."/>
            <person name="Carleton-Romer H.A."/>
            <person name="Stroika S."/>
            <person name="Kucerova Z."/>
            <person name="Roache K.F."/>
            <person name="Sabol A.L."/>
            <person name="Besser J."/>
            <person name="Gerner-Smidt P."/>
        </authorList>
    </citation>
    <scope>NUCLEOTIDE SEQUENCE</scope>
    <source>
        <strain evidence="22">PNUSAS001766</strain>
    </source>
</reference>
<evidence type="ECO:0000256" key="8">
    <source>
        <dbReference type="ARBA" id="ARBA00023237"/>
    </source>
</evidence>
<evidence type="ECO:0000313" key="29">
    <source>
        <dbReference type="EMBL" id="ECV0340943.1"/>
    </source>
</evidence>
<dbReference type="RefSeq" id="WP_001747525.1">
    <property type="nucleotide sequence ID" value="NZ_CALPAM010000002.1"/>
</dbReference>
<evidence type="ECO:0000256" key="5">
    <source>
        <dbReference type="ARBA" id="ARBA00022692"/>
    </source>
</evidence>
<dbReference type="GO" id="GO:0009297">
    <property type="term" value="P:pilus assembly"/>
    <property type="evidence" value="ECO:0007669"/>
    <property type="project" value="InterPro"/>
</dbReference>
<dbReference type="InterPro" id="IPR042186">
    <property type="entry name" value="FimD_plug_dom"/>
</dbReference>
<dbReference type="GO" id="GO:0015473">
    <property type="term" value="F:fimbrial usher porin activity"/>
    <property type="evidence" value="ECO:0007669"/>
    <property type="project" value="InterPro"/>
</dbReference>
<feature type="domain" description="PapC-like C-terminal" evidence="11">
    <location>
        <begin position="778"/>
        <end position="841"/>
    </location>
</feature>
<sequence>MYTFINCPHPLSRTTIAICLALCAVNRGYAAESIEFDETFLMGDGKSSIDISRYADGNPTPPGVYNVSVFVNDKITTNLEIPFIDVGKNDAEACISKKNLAQLHINQPEKIKNSDILLKKEDENSDCLNLTTLIDNSNISYDSSDQRLYITVPQAWQNRSYQGYVDPSLWDNGINAATLSYSLNAYHSEYDNGNNDTFYGAFNSGVNLAGWRFRATGNYNWAKNGGSNLDFQNRYVQRDITALRSQLIMGEAYTTGETFDSVNIRGARLYSDSRMLPSSQASYAPIIRGVANSNARVTITQGGYKIYETTVPPGAFIIDDLSPSGFGSDLIVTIEEADGSRRTFSQPFSSVMQMQRPGVARWDFSIGQMKDDSLRHEPNLIQGSFYYGINNYVTGYAGLQVTDNDYSAGLLGVGINTPFGAIAVDVTQSQAEITDDESYAGQSYRLTWNKLLEPTETSINVAAYRYSTRKYLGLSDAQRLIDDAAHGVVSTKMNTYERLKNQFTVSISQPLQFEKEDYGSFYLSGSWSDYWAGEHSRSEYNVGYSKGFSWGSAGITVQRTWNEYGDKDDAMYINFSIPLSNLFGGTYRRSGFTSLNANINTDFNGTHMVNMNSSGNSEDNLLNYSVNTGYTMNKTGSDLASVGGYASYDSQWGSWSASSSFDTDKSRQYSLSTDGGFVLHSGGLTFSNDSFSSSDTIVLVKAPGAKGARINSSGSSVDRWGYGVTSSLSPYRENTISLDIEDMDGDVELKSTSTIAVPRDGAILFANFETDQGRSAIINMSRSDNKTLPFAAEVYEGDAPIGNMGQDGQAFVRGINDAGELIVRWYEEGRPQSCRAAYQFPAQPATLPGSQTLVLSNVICRISNRN</sequence>
<dbReference type="EMBL" id="AAKKDH010000005">
    <property type="protein sequence ID" value="ECS6135146.1"/>
    <property type="molecule type" value="Genomic_DNA"/>
</dbReference>
<dbReference type="EMBL" id="DAASBR010000002">
    <property type="protein sequence ID" value="HAE4846778.1"/>
    <property type="molecule type" value="Genomic_DNA"/>
</dbReference>
<dbReference type="Pfam" id="PF13953">
    <property type="entry name" value="PapC_C"/>
    <property type="match status" value="1"/>
</dbReference>
<evidence type="ECO:0000313" key="25">
    <source>
        <dbReference type="EMBL" id="ECT3926219.1"/>
    </source>
</evidence>
<evidence type="ECO:0000313" key="15">
    <source>
        <dbReference type="EMBL" id="EBV6101528.1"/>
    </source>
</evidence>
<dbReference type="InterPro" id="IPR043142">
    <property type="entry name" value="PapC-like_C_sf"/>
</dbReference>
<evidence type="ECO:0000313" key="16">
    <source>
        <dbReference type="EMBL" id="EBX5015332.1"/>
    </source>
</evidence>
<accession>A0A2T8LZI3</accession>
<evidence type="ECO:0000313" key="20">
    <source>
        <dbReference type="EMBL" id="ECB8976607.1"/>
    </source>
</evidence>
<keyword evidence="5 9" id="KW-0812">Transmembrane</keyword>
<feature type="domain" description="PapC N-terminal" evidence="12">
    <location>
        <begin position="35"/>
        <end position="185"/>
    </location>
</feature>
<comment type="similarity">
    <text evidence="2 9">Belongs to the fimbrial export usher family.</text>
</comment>
<dbReference type="EMBL" id="AAKJAJ010000004">
    <property type="protein sequence ID" value="ECS2637207.1"/>
    <property type="molecule type" value="Genomic_DNA"/>
</dbReference>
<dbReference type="InterPro" id="IPR000015">
    <property type="entry name" value="Fimb_usher"/>
</dbReference>
<reference evidence="31" key="1">
    <citation type="journal article" date="2018" name="Genome Biol.">
        <title>SKESA: strategic k-mer extension for scrupulous assemblies.</title>
        <authorList>
            <person name="Souvorov A."/>
            <person name="Agarwala R."/>
            <person name="Lipman D.J."/>
        </authorList>
    </citation>
    <scope>NUCLEOTIDE SEQUENCE</scope>
    <source>
        <strain evidence="33">CDC B1487</strain>
        <strain evidence="32">M131</strain>
        <strain evidence="31">Salmonella enterica</strain>
    </source>
</reference>
<reference evidence="28" key="4">
    <citation type="submission" date="2018-07" db="EMBL/GenBank/DDBJ databases">
        <authorList>
            <consortium name="Veterinary Laboratory Investigation and Response Network"/>
        </authorList>
    </citation>
    <scope>NUCLEOTIDE SEQUENCE</scope>
    <source>
        <strain evidence="28">V-CLASP-D-45</strain>
    </source>
</reference>
<evidence type="ECO:0000313" key="27">
    <source>
        <dbReference type="EMBL" id="ECU4734179.1"/>
    </source>
</evidence>
<evidence type="ECO:0000313" key="24">
    <source>
        <dbReference type="EMBL" id="ECT1479186.1"/>
    </source>
</evidence>
<dbReference type="EMBL" id="DAAGON010000005">
    <property type="protein sequence ID" value="HAB3942035.1"/>
    <property type="molecule type" value="Genomic_DNA"/>
</dbReference>
<dbReference type="PROSITE" id="PS01151">
    <property type="entry name" value="FIMBRIAL_USHER"/>
    <property type="match status" value="1"/>
</dbReference>
<dbReference type="EMBL" id="AAKMPV010000044">
    <property type="protein sequence ID" value="ECT3926219.1"/>
    <property type="molecule type" value="Genomic_DNA"/>
</dbReference>
<evidence type="ECO:0000313" key="17">
    <source>
        <dbReference type="EMBL" id="EBZ0400972.1"/>
    </source>
</evidence>
<evidence type="ECO:0000313" key="35">
    <source>
        <dbReference type="Proteomes" id="UP000319232"/>
    </source>
</evidence>
<dbReference type="EMBL" id="AAKLVW010000046">
    <property type="protein sequence ID" value="ECT1479186.1"/>
    <property type="molecule type" value="Genomic_DNA"/>
</dbReference>
<organism evidence="13">
    <name type="scientific">Salmonella anatum</name>
    <dbReference type="NCBI Taxonomy" id="58712"/>
    <lineage>
        <taxon>Bacteria</taxon>
        <taxon>Pseudomonadati</taxon>
        <taxon>Pseudomonadota</taxon>
        <taxon>Gammaproteobacteria</taxon>
        <taxon>Enterobacterales</taxon>
        <taxon>Enterobacteriaceae</taxon>
        <taxon>Salmonella</taxon>
    </lineage>
</organism>
<dbReference type="EMBL" id="AAKOYA010000039">
    <property type="protein sequence ID" value="ECU1189060.1"/>
    <property type="molecule type" value="Genomic_DNA"/>
</dbReference>
<comment type="caution">
    <text evidence="13">The sequence shown here is derived from an EMBL/GenBank/DDBJ whole genome shotgun (WGS) entry which is preliminary data.</text>
</comment>
<dbReference type="PANTHER" id="PTHR30451">
    <property type="entry name" value="OUTER MEMBRANE USHER PROTEIN"/>
    <property type="match status" value="1"/>
</dbReference>
<dbReference type="FunFam" id="2.60.40.3110:FF:000001">
    <property type="entry name" value="Putative fimbrial outer membrane usher"/>
    <property type="match status" value="1"/>
</dbReference>
<keyword evidence="8 9" id="KW-0998">Cell outer membrane</keyword>
<dbReference type="Proteomes" id="UP000319232">
    <property type="component" value="Unassembled WGS sequence"/>
</dbReference>
<dbReference type="EMBL" id="AAFZFQ010000003">
    <property type="protein sequence ID" value="EBL4822014.1"/>
    <property type="molecule type" value="Genomic_DNA"/>
</dbReference>
<dbReference type="EMBL" id="AAHFSU010000007">
    <property type="protein sequence ID" value="EBV5959762.1"/>
    <property type="molecule type" value="Genomic_DNA"/>
</dbReference>
<evidence type="ECO:0000313" key="26">
    <source>
        <dbReference type="EMBL" id="ECU1189060.1"/>
    </source>
</evidence>
<dbReference type="Pfam" id="PF13954">
    <property type="entry name" value="PapC_N"/>
    <property type="match status" value="1"/>
</dbReference>
<protein>
    <submittedName>
        <fullName evidence="13">Outer membrane usher protein</fullName>
    </submittedName>
</protein>
<evidence type="ECO:0000256" key="6">
    <source>
        <dbReference type="ARBA" id="ARBA00022729"/>
    </source>
</evidence>
<dbReference type="EMBL" id="AAHUUN010000003">
    <property type="protein sequence ID" value="ECA5738347.1"/>
    <property type="molecule type" value="Genomic_DNA"/>
</dbReference>
<evidence type="ECO:0000313" key="14">
    <source>
        <dbReference type="EMBL" id="EBV5959762.1"/>
    </source>
</evidence>
<dbReference type="PANTHER" id="PTHR30451:SF3">
    <property type="entry name" value="OUTER MEMBRANE USHER PROTEIN HTRE-RELATED"/>
    <property type="match status" value="1"/>
</dbReference>
<dbReference type="InterPro" id="IPR018030">
    <property type="entry name" value="Fimbrial_membr_usher_CS"/>
</dbReference>
<dbReference type="EMBL" id="AAHFTY010000005">
    <property type="protein sequence ID" value="EBV6101528.1"/>
    <property type="molecule type" value="Genomic_DNA"/>
</dbReference>
<evidence type="ECO:0000313" key="19">
    <source>
        <dbReference type="EMBL" id="ECA9355562.1"/>
    </source>
</evidence>
<dbReference type="EMBL" id="AAKSYA010000041">
    <property type="protein sequence ID" value="ECV0340943.1"/>
    <property type="molecule type" value="Genomic_DNA"/>
</dbReference>
<dbReference type="GO" id="GO:0009279">
    <property type="term" value="C:cell outer membrane"/>
    <property type="evidence" value="ECO:0007669"/>
    <property type="project" value="UniProtKB-SubCell"/>
</dbReference>
<dbReference type="Gene3D" id="2.60.40.2070">
    <property type="match status" value="1"/>
</dbReference>
<evidence type="ECO:0000313" key="23">
    <source>
        <dbReference type="EMBL" id="ECS6135146.1"/>
    </source>
</evidence>
<dbReference type="EMBL" id="AAHVYN010000005">
    <property type="protein sequence ID" value="ECA9355562.1"/>
    <property type="molecule type" value="Genomic_DNA"/>
</dbReference>
<dbReference type="EMBL" id="AAKJCB010000024">
    <property type="protein sequence ID" value="ECS2828795.1"/>
    <property type="molecule type" value="Genomic_DNA"/>
</dbReference>
<gene>
    <name evidence="22" type="ORF">A2O73_22265</name>
    <name evidence="21" type="ORF">AZF31_07575</name>
    <name evidence="28" type="ORF">BEU90_13170</name>
    <name evidence="23" type="ORF">BUM38_09080</name>
    <name evidence="30" type="ORF">D3F51_17435</name>
    <name evidence="29" type="ORF">D3T63_20890</name>
    <name evidence="25" type="ORF">D4T67_20090</name>
    <name evidence="17" type="ORF">D6A11_17870</name>
    <name evidence="26" type="ORF">DNB52_20005</name>
    <name evidence="16" type="ORF">DSF50_08375</name>
    <name evidence="24" type="ORF">DUZ69_18550</name>
    <name evidence="18" type="ORF">EL818_04075</name>
    <name evidence="19" type="ORF">ET894_11050</name>
    <name evidence="27" type="ORF">EVA07_04065</name>
    <name evidence="20" type="ORF">FAC46_20445</name>
    <name evidence="13" type="ORF">FFW56_04775</name>
    <name evidence="34" type="ORF">FG704_009380</name>
    <name evidence="32" type="ORF">G4D51_000264</name>
    <name evidence="31" type="ORF">GB592_13200</name>
    <name evidence="33" type="ORF">GNC26_000771</name>
    <name evidence="15" type="ORF">OB37_13605</name>
    <name evidence="14" type="ORF">SQ33_16585</name>
</gene>
<evidence type="ECO:0000256" key="9">
    <source>
        <dbReference type="RuleBase" id="RU003884"/>
    </source>
</evidence>
<evidence type="ECO:0000313" key="22">
    <source>
        <dbReference type="EMBL" id="ECS2828795.1"/>
    </source>
</evidence>
<evidence type="ECO:0000256" key="3">
    <source>
        <dbReference type="ARBA" id="ARBA00022448"/>
    </source>
</evidence>
<dbReference type="EMBL" id="DAATFV010000003">
    <property type="protein sequence ID" value="HAE8372239.1"/>
    <property type="molecule type" value="Genomic_DNA"/>
</dbReference>
<dbReference type="InterPro" id="IPR037224">
    <property type="entry name" value="PapC_N_sf"/>
</dbReference>
<dbReference type="NCBIfam" id="NF007337">
    <property type="entry name" value="PRK09828.1"/>
    <property type="match status" value="1"/>
</dbReference>
<evidence type="ECO:0000313" key="34">
    <source>
        <dbReference type="EMBL" id="TRG50177.1"/>
    </source>
</evidence>
<dbReference type="Gene3D" id="2.60.40.3110">
    <property type="match status" value="1"/>
</dbReference>
<reference evidence="18" key="6">
    <citation type="submission" date="2018-12" db="EMBL/GenBank/DDBJ databases">
        <authorList>
            <person name="Ashton P.M."/>
            <person name="Dallman T."/>
            <person name="Nair S."/>
            <person name="De Pinna E."/>
            <person name="Peters T."/>
            <person name="Grant K."/>
        </authorList>
    </citation>
    <scope>NUCLEOTIDE SEQUENCE</scope>
    <source>
        <strain evidence="16">373208</strain>
        <strain evidence="18">579117</strain>
        <strain evidence="19">623198</strain>
    </source>
</reference>
<keyword evidence="7 9" id="KW-0472">Membrane</keyword>
<dbReference type="Pfam" id="PF00577">
    <property type="entry name" value="Usher"/>
    <property type="match status" value="1"/>
</dbReference>